<evidence type="ECO:0000313" key="1">
    <source>
        <dbReference type="EMBL" id="ATU84162.1"/>
    </source>
</evidence>
<reference evidence="1" key="1">
    <citation type="journal article" date="2018" name="Aquaculture">
        <title>Complete genome sequence of a white spot syndrome virus associated with a disease incursion in Australia.</title>
        <authorList>
            <person name="Oakey J."/>
            <person name="Smith C.S."/>
        </authorList>
    </citation>
    <scope>NUCLEOTIDE SEQUENCE [LARGE SCALE GENOMIC DNA]</scope>
    <source>
        <strain evidence="1">WSSV-AU</strain>
    </source>
</reference>
<proteinExistence type="predicted"/>
<sequence>MILLITFSLSSSACSFEVNLNPVLLSSPVPNLMPCVSRLKNPLSIETRREYFTNKKSSWMFS</sequence>
<organism evidence="1">
    <name type="scientific">White spot syndrome virus</name>
    <dbReference type="NCBI Taxonomy" id="342409"/>
    <lineage>
        <taxon>Viruses</taxon>
        <taxon>Viruses incertae sedis</taxon>
        <taxon>Naldaviricetes</taxon>
        <taxon>Nimaviridae</taxon>
        <taxon>Whispovirus</taxon>
    </lineage>
</organism>
<protein>
    <submittedName>
        <fullName evidence="1">ORF134</fullName>
    </submittedName>
</protein>
<name>A0A2D3I734_9VIRU</name>
<dbReference type="EMBL" id="MF768985">
    <property type="protein sequence ID" value="ATU84162.1"/>
    <property type="molecule type" value="Genomic_DNA"/>
</dbReference>
<accession>A0A2D3I734</accession>
<dbReference type="Proteomes" id="UP000267516">
    <property type="component" value="Segment"/>
</dbReference>